<accession>R9AF48</accession>
<dbReference type="GeneID" id="20377608"/>
<dbReference type="KEGG" id="wic:J056_004656"/>
<evidence type="ECO:0000313" key="2">
    <source>
        <dbReference type="EMBL" id="EOR00844.1"/>
    </source>
</evidence>
<proteinExistence type="predicted"/>
<feature type="compositionally biased region" description="Basic and acidic residues" evidence="1">
    <location>
        <begin position="60"/>
        <end position="76"/>
    </location>
</feature>
<reference evidence="3" key="1">
    <citation type="journal article" date="2013" name="BMC Genomics">
        <title>Genome and transcriptome sequencing of the halophilic fungus Wallemia ichthyophaga: haloadaptations present and absent.</title>
        <authorList>
            <person name="Zajc J."/>
            <person name="Liu Y."/>
            <person name="Dai W."/>
            <person name="Yang Z."/>
            <person name="Hu J."/>
            <person name="Gostincar C."/>
            <person name="Gunde-Cimerman N."/>
        </authorList>
    </citation>
    <scope>NUCLEOTIDE SEQUENCE [LARGE SCALE GENOMIC DNA]</scope>
    <source>
        <strain evidence="3">EXF-994 / CBS 113033</strain>
    </source>
</reference>
<dbReference type="RefSeq" id="XP_009268121.1">
    <property type="nucleotide sequence ID" value="XM_009269846.1"/>
</dbReference>
<dbReference type="EMBL" id="KE007232">
    <property type="protein sequence ID" value="EOR00844.1"/>
    <property type="molecule type" value="Genomic_DNA"/>
</dbReference>
<gene>
    <name evidence="2" type="ORF">J056_004656</name>
</gene>
<sequence>MTDERFFFNIKSTDRPIKIEIVVESSDKSGLIQRLAPKPAEAVTTVKPKTKKAIKKPTKKRSDQPKQEKRVAKSAEDLDAEMEVSLF</sequence>
<dbReference type="AlphaFoldDB" id="R9AF48"/>
<evidence type="ECO:0000313" key="3">
    <source>
        <dbReference type="Proteomes" id="UP000014064"/>
    </source>
</evidence>
<feature type="region of interest" description="Disordered" evidence="1">
    <location>
        <begin position="42"/>
        <end position="87"/>
    </location>
</feature>
<keyword evidence="3" id="KW-1185">Reference proteome</keyword>
<organism evidence="2 3">
    <name type="scientific">Wallemia ichthyophaga (strain EXF-994 / CBS 113033)</name>
    <dbReference type="NCBI Taxonomy" id="1299270"/>
    <lineage>
        <taxon>Eukaryota</taxon>
        <taxon>Fungi</taxon>
        <taxon>Dikarya</taxon>
        <taxon>Basidiomycota</taxon>
        <taxon>Wallemiomycotina</taxon>
        <taxon>Wallemiomycetes</taxon>
        <taxon>Wallemiales</taxon>
        <taxon>Wallemiaceae</taxon>
        <taxon>Wallemia</taxon>
    </lineage>
</organism>
<feature type="compositionally biased region" description="Basic residues" evidence="1">
    <location>
        <begin position="48"/>
        <end position="59"/>
    </location>
</feature>
<protein>
    <submittedName>
        <fullName evidence="2">Uncharacterized protein</fullName>
    </submittedName>
</protein>
<dbReference type="Proteomes" id="UP000014064">
    <property type="component" value="Unassembled WGS sequence"/>
</dbReference>
<name>R9AF48_WALI9</name>
<dbReference type="HOGENOM" id="CLU_2485046_0_0_1"/>
<feature type="compositionally biased region" description="Acidic residues" evidence="1">
    <location>
        <begin position="77"/>
        <end position="87"/>
    </location>
</feature>
<evidence type="ECO:0000256" key="1">
    <source>
        <dbReference type="SAM" id="MobiDB-lite"/>
    </source>
</evidence>